<sequence>MAEIVPLILLFGSLYVISNKEKNKENLSNMQNRKIIKNDLPNSVVNNINYKAIEHNNESITIDSSSKNYVRQYPNSNQTTDKLFTSNYKNENRNSNEINSLSGNKISHSDFNHNNMVPFFGSKVKGPINNTNITESILDNSQGAGTHISRKVETAPLFKPEDNIQWSNGVPNNNDFYQSRQLPSNKISNVLPWEQEKVGPGLGLGYTTGGSGGFNSGMIDRSSWMTPTVDELRVKTNPKLTYDLAGHEGPAQSEVKNLGFEGAVEKNRPDTDYSLGPERWFTTTGNSIGQTIQSNQLLSDTNRITTTNEYYGVGGNDGDSKASYLKGHYEDPIRQNLGQTDIAPVSAQGHGIATESDYGIKGYDILTNNRQANCPAINNGNIGGINGTFKAMVAPIIDILRPSRKENIIGNPNPAGNITSFVPNLPITNPSDKVKTTIKETTVDKIGLNHLNVSHISVPDGGYKSTNLQVKEQKRNMADSSTIGFVGGASTMEAQMSVAAWDNQHNNINKTYENWPMPGGTSLFNQNTNIQIAKRDHDRENNRTYNKTRVIPEGNSVTGIVPSLETYGKINMPQQYNQQMNSDRMNPEILTAFKSNPYAQSLNSY</sequence>
<organism evidence="2">
    <name type="scientific">viral metagenome</name>
    <dbReference type="NCBI Taxonomy" id="1070528"/>
    <lineage>
        <taxon>unclassified sequences</taxon>
        <taxon>metagenomes</taxon>
        <taxon>organismal metagenomes</taxon>
    </lineage>
</organism>
<dbReference type="EMBL" id="MN738809">
    <property type="protein sequence ID" value="QHS84520.1"/>
    <property type="molecule type" value="Genomic_DNA"/>
</dbReference>
<accession>A0A6C0AYX9</accession>
<protein>
    <recommendedName>
        <fullName evidence="1">DUF5899 domain-containing protein</fullName>
    </recommendedName>
</protein>
<evidence type="ECO:0000259" key="1">
    <source>
        <dbReference type="Pfam" id="PF19251"/>
    </source>
</evidence>
<dbReference type="Pfam" id="PF19251">
    <property type="entry name" value="DUF5899"/>
    <property type="match status" value="1"/>
</dbReference>
<reference evidence="2" key="1">
    <citation type="journal article" date="2020" name="Nature">
        <title>Giant virus diversity and host interactions through global metagenomics.</title>
        <authorList>
            <person name="Schulz F."/>
            <person name="Roux S."/>
            <person name="Paez-Espino D."/>
            <person name="Jungbluth S."/>
            <person name="Walsh D.A."/>
            <person name="Denef V.J."/>
            <person name="McMahon K.D."/>
            <person name="Konstantinidis K.T."/>
            <person name="Eloe-Fadrosh E.A."/>
            <person name="Kyrpides N.C."/>
            <person name="Woyke T."/>
        </authorList>
    </citation>
    <scope>NUCLEOTIDE SEQUENCE</scope>
    <source>
        <strain evidence="2">GVMAG-S-ERX556022-25</strain>
    </source>
</reference>
<dbReference type="InterPro" id="IPR045418">
    <property type="entry name" value="P2_DUF5899"/>
</dbReference>
<proteinExistence type="predicted"/>
<feature type="domain" description="DUF5899" evidence="1">
    <location>
        <begin position="179"/>
        <end position="293"/>
    </location>
</feature>
<name>A0A6C0AYX9_9ZZZZ</name>
<dbReference type="AlphaFoldDB" id="A0A6C0AYX9"/>
<evidence type="ECO:0000313" key="2">
    <source>
        <dbReference type="EMBL" id="QHS84520.1"/>
    </source>
</evidence>